<dbReference type="GO" id="GO:0003824">
    <property type="term" value="F:catalytic activity"/>
    <property type="evidence" value="ECO:0007669"/>
    <property type="project" value="UniProtKB-ARBA"/>
</dbReference>
<dbReference type="Gene3D" id="1.50.10.10">
    <property type="match status" value="1"/>
</dbReference>
<dbReference type="InterPro" id="IPR012341">
    <property type="entry name" value="6hp_glycosidase-like_sf"/>
</dbReference>
<dbReference type="Gene3D" id="2.60.120.260">
    <property type="entry name" value="Galactose-binding domain-like"/>
    <property type="match status" value="1"/>
</dbReference>
<dbReference type="Pfam" id="PF03633">
    <property type="entry name" value="Glyco_hydro_65C"/>
    <property type="match status" value="1"/>
</dbReference>
<dbReference type="OrthoDB" id="5382128at2759"/>
<evidence type="ECO:0000313" key="5">
    <source>
        <dbReference type="Proteomes" id="UP000184330"/>
    </source>
</evidence>
<evidence type="ECO:0000259" key="3">
    <source>
        <dbReference type="Pfam" id="PF22422"/>
    </source>
</evidence>
<dbReference type="AlphaFoldDB" id="A0A1L7X4N2"/>
<dbReference type="InterPro" id="IPR054491">
    <property type="entry name" value="MGH1-like_GH"/>
</dbReference>
<feature type="signal peptide" evidence="1">
    <location>
        <begin position="1"/>
        <end position="29"/>
    </location>
</feature>
<feature type="domain" description="Mannosylglycerate hydrolase MGH1-like glycoside hydrolase" evidence="3">
    <location>
        <begin position="118"/>
        <end position="456"/>
    </location>
</feature>
<dbReference type="InterPro" id="IPR008928">
    <property type="entry name" value="6-hairpin_glycosidase_sf"/>
</dbReference>
<dbReference type="STRING" id="576137.A0A1L7X4N2"/>
<dbReference type="InterPro" id="IPR005194">
    <property type="entry name" value="Glyco_hydro_65_C"/>
</dbReference>
<proteinExistence type="predicted"/>
<evidence type="ECO:0000256" key="1">
    <source>
        <dbReference type="SAM" id="SignalP"/>
    </source>
</evidence>
<dbReference type="Proteomes" id="UP000184330">
    <property type="component" value="Unassembled WGS sequence"/>
</dbReference>
<accession>A0A1L7X4N2</accession>
<protein>
    <submittedName>
        <fullName evidence="4">Uncharacterized protein</fullName>
    </submittedName>
</protein>
<reference evidence="4 5" key="1">
    <citation type="submission" date="2016-03" db="EMBL/GenBank/DDBJ databases">
        <authorList>
            <person name="Ploux O."/>
        </authorList>
    </citation>
    <scope>NUCLEOTIDE SEQUENCE [LARGE SCALE GENOMIC DNA]</scope>
    <source>
        <strain evidence="4 5">UAMH 11012</strain>
    </source>
</reference>
<evidence type="ECO:0000259" key="2">
    <source>
        <dbReference type="Pfam" id="PF03633"/>
    </source>
</evidence>
<dbReference type="Pfam" id="PF22422">
    <property type="entry name" value="MGH1-like_GH"/>
    <property type="match status" value="1"/>
</dbReference>
<evidence type="ECO:0000313" key="4">
    <source>
        <dbReference type="EMBL" id="CZR59962.1"/>
    </source>
</evidence>
<dbReference type="SUPFAM" id="SSF48208">
    <property type="entry name" value="Six-hairpin glycosidases"/>
    <property type="match status" value="1"/>
</dbReference>
<feature type="chain" id="PRO_5013290221" evidence="1">
    <location>
        <begin position="30"/>
        <end position="855"/>
    </location>
</feature>
<name>A0A1L7X4N2_9HELO</name>
<feature type="domain" description="Glycoside hydrolase family 65 C-terminal" evidence="2">
    <location>
        <begin position="474"/>
        <end position="515"/>
    </location>
</feature>
<dbReference type="GO" id="GO:0005975">
    <property type="term" value="P:carbohydrate metabolic process"/>
    <property type="evidence" value="ECO:0007669"/>
    <property type="project" value="InterPro"/>
</dbReference>
<gene>
    <name evidence="4" type="ORF">PAC_09857</name>
</gene>
<keyword evidence="1" id="KW-0732">Signal</keyword>
<dbReference type="EMBL" id="FJOG01000015">
    <property type="protein sequence ID" value="CZR59962.1"/>
    <property type="molecule type" value="Genomic_DNA"/>
</dbReference>
<organism evidence="4 5">
    <name type="scientific">Phialocephala subalpina</name>
    <dbReference type="NCBI Taxonomy" id="576137"/>
    <lineage>
        <taxon>Eukaryota</taxon>
        <taxon>Fungi</taxon>
        <taxon>Dikarya</taxon>
        <taxon>Ascomycota</taxon>
        <taxon>Pezizomycotina</taxon>
        <taxon>Leotiomycetes</taxon>
        <taxon>Helotiales</taxon>
        <taxon>Mollisiaceae</taxon>
        <taxon>Phialocephala</taxon>
        <taxon>Phialocephala fortinii species complex</taxon>
    </lineage>
</organism>
<sequence length="855" mass="95354">MPRFVFKMQLGQRKLLVLIAFVLPHLCSGQDPVRPYPLPDEYLSTTSILDHQSYISSLDDKQWYLDNIPFVDLPDKNIQDVYYYRTSVLKRHLKYSHGGHGWLFTEFIHPVSWASKLQTIPDSAAHQILEGRWLRDPDYTKDLIDLYMRAGIEALGGISYTHYIHRAILEHAWATGDTDFLVTQLPGMIETFNLWNATQNNGTGLYHRTPLSDAQEYSLPGYWTGGPNGGKVDVWNAFGNDFNTIWLGPETYRPNFNAYMVANARAIAEVSQLANQTSLTQQWSDRADTLYGQMRDVLWDEDMKFWIDVVEGTNLRVEGRQLIGYFPFRFEVGTDADSIMGLEAGLTPEAFLTEFGPTTLDQADPYYTEFKNTTYCCIWQGQSWPFSTSVYLGTLARLARENVSTVVTPDLFQQAFEAYTMTNYKDGVPYVAESHYPTIDEWSGDTSNHSENYLHSTYIDNLFTNFIGIIPSLDNRLELRPLVPSDWTYFAIENLPYHGQLISILWDQSGSHFSNFTHSPGLSIYSSSTLIHNQPTLTPLNVTLPSNSTSISTLSSQPRFVNILSNPNAPWGLPNISADYTFSSNGDLSPYEAWKMIDGLLWYDTTPDNRWTNNQSTTPFNTISINLPRARKFDSVSLAIFADTDRGGVIACPSAIMIHDRNGTLLASRNPWDGCVPNALNTVLFGNSNASSMGNSTTPQTGIEVETDFLSITLVNQIHYAVAVSEVQIWVPATTGPRYEAEDGLLGTFIGGFEGKKSGLNCTIQDGGVLLGNGAWAEIADVRTSESSGGARNLTIVGGGNGILDVQMNFLTKSTVGFDGVNVNKTVEVEFLAGGNVVTMFWVDGKPWVDAIVIE</sequence>
<keyword evidence="5" id="KW-1185">Reference proteome</keyword>